<feature type="region of interest" description="Disordered" evidence="1">
    <location>
        <begin position="220"/>
        <end position="286"/>
    </location>
</feature>
<dbReference type="InterPro" id="IPR058942">
    <property type="entry name" value="AT3G52170-like"/>
</dbReference>
<reference evidence="3 4" key="1">
    <citation type="journal article" date="2009" name="Nat. Genet.">
        <title>The genome of the cucumber, Cucumis sativus L.</title>
        <authorList>
            <person name="Huang S."/>
            <person name="Li R."/>
            <person name="Zhang Z."/>
            <person name="Li L."/>
            <person name="Gu X."/>
            <person name="Fan W."/>
            <person name="Lucas W.J."/>
            <person name="Wang X."/>
            <person name="Xie B."/>
            <person name="Ni P."/>
            <person name="Ren Y."/>
            <person name="Zhu H."/>
            <person name="Li J."/>
            <person name="Lin K."/>
            <person name="Jin W."/>
            <person name="Fei Z."/>
            <person name="Li G."/>
            <person name="Staub J."/>
            <person name="Kilian A."/>
            <person name="van der Vossen E.A."/>
            <person name="Wu Y."/>
            <person name="Guo J."/>
            <person name="He J."/>
            <person name="Jia Z."/>
            <person name="Ren Y."/>
            <person name="Tian G."/>
            <person name="Lu Y."/>
            <person name="Ruan J."/>
            <person name="Qian W."/>
            <person name="Wang M."/>
            <person name="Huang Q."/>
            <person name="Li B."/>
            <person name="Xuan Z."/>
            <person name="Cao J."/>
            <person name="Asan"/>
            <person name="Wu Z."/>
            <person name="Zhang J."/>
            <person name="Cai Q."/>
            <person name="Bai Y."/>
            <person name="Zhao B."/>
            <person name="Han Y."/>
            <person name="Li Y."/>
            <person name="Li X."/>
            <person name="Wang S."/>
            <person name="Shi Q."/>
            <person name="Liu S."/>
            <person name="Cho W.K."/>
            <person name="Kim J.Y."/>
            <person name="Xu Y."/>
            <person name="Heller-Uszynska K."/>
            <person name="Miao H."/>
            <person name="Cheng Z."/>
            <person name="Zhang S."/>
            <person name="Wu J."/>
            <person name="Yang Y."/>
            <person name="Kang H."/>
            <person name="Li M."/>
            <person name="Liang H."/>
            <person name="Ren X."/>
            <person name="Shi Z."/>
            <person name="Wen M."/>
            <person name="Jian M."/>
            <person name="Yang H."/>
            <person name="Zhang G."/>
            <person name="Yang Z."/>
            <person name="Chen R."/>
            <person name="Liu S."/>
            <person name="Li J."/>
            <person name="Ma L."/>
            <person name="Liu H."/>
            <person name="Zhou Y."/>
            <person name="Zhao J."/>
            <person name="Fang X."/>
            <person name="Li G."/>
            <person name="Fang L."/>
            <person name="Li Y."/>
            <person name="Liu D."/>
            <person name="Zheng H."/>
            <person name="Zhang Y."/>
            <person name="Qin N."/>
            <person name="Li Z."/>
            <person name="Yang G."/>
            <person name="Yang S."/>
            <person name="Bolund L."/>
            <person name="Kristiansen K."/>
            <person name="Zheng H."/>
            <person name="Li S."/>
            <person name="Zhang X."/>
            <person name="Yang H."/>
            <person name="Wang J."/>
            <person name="Sun R."/>
            <person name="Zhang B."/>
            <person name="Jiang S."/>
            <person name="Wang J."/>
            <person name="Du Y."/>
            <person name="Li S."/>
        </authorList>
    </citation>
    <scope>NUCLEOTIDE SEQUENCE [LARGE SCALE GENOMIC DNA]</scope>
    <source>
        <strain evidence="4">cv. 9930</strain>
    </source>
</reference>
<keyword evidence="4" id="KW-1185">Reference proteome</keyword>
<evidence type="ECO:0000313" key="4">
    <source>
        <dbReference type="Proteomes" id="UP000029981"/>
    </source>
</evidence>
<reference evidence="3 4" key="4">
    <citation type="journal article" date="2011" name="BMC Genomics">
        <title>RNA-Seq improves annotation of protein-coding genes in the cucumber genome.</title>
        <authorList>
            <person name="Li Z."/>
            <person name="Zhang Z."/>
            <person name="Yan P."/>
            <person name="Huang S."/>
            <person name="Fei Z."/>
            <person name="Lin K."/>
        </authorList>
    </citation>
    <scope>NUCLEOTIDE SEQUENCE [LARGE SCALE GENOMIC DNA]</scope>
    <source>
        <strain evidence="4">cv. 9930</strain>
    </source>
</reference>
<name>A0A0A0M0E7_CUCSA</name>
<feature type="domain" description="AT3G52170-like helix-turn-helix" evidence="2">
    <location>
        <begin position="71"/>
        <end position="119"/>
    </location>
</feature>
<feature type="compositionally biased region" description="Basic and acidic residues" evidence="1">
    <location>
        <begin position="220"/>
        <end position="253"/>
    </location>
</feature>
<reference evidence="3 4" key="3">
    <citation type="journal article" date="2010" name="BMC Genomics">
        <title>Transcriptome sequencing and comparative analysis of cucumber flowers with different sex types.</title>
        <authorList>
            <person name="Guo S."/>
            <person name="Zheng Y."/>
            <person name="Joung J.G."/>
            <person name="Liu S."/>
            <person name="Zhang Z."/>
            <person name="Crasta O.R."/>
            <person name="Sobral B.W."/>
            <person name="Xu Y."/>
            <person name="Huang S."/>
            <person name="Fei Z."/>
        </authorList>
    </citation>
    <scope>NUCLEOTIDE SEQUENCE [LARGE SCALE GENOMIC DNA]</scope>
    <source>
        <strain evidence="4">cv. 9930</strain>
    </source>
</reference>
<proteinExistence type="predicted"/>
<dbReference type="PANTHER" id="PTHR34568:SF4">
    <property type="entry name" value="OS02G0638000 PROTEIN"/>
    <property type="match status" value="1"/>
</dbReference>
<dbReference type="AlphaFoldDB" id="A0A0A0M0E7"/>
<evidence type="ECO:0000256" key="1">
    <source>
        <dbReference type="SAM" id="MobiDB-lite"/>
    </source>
</evidence>
<accession>A0A0A0M0E7</accession>
<organism evidence="3 4">
    <name type="scientific">Cucumis sativus</name>
    <name type="common">Cucumber</name>
    <dbReference type="NCBI Taxonomy" id="3659"/>
    <lineage>
        <taxon>Eukaryota</taxon>
        <taxon>Viridiplantae</taxon>
        <taxon>Streptophyta</taxon>
        <taxon>Embryophyta</taxon>
        <taxon>Tracheophyta</taxon>
        <taxon>Spermatophyta</taxon>
        <taxon>Magnoliopsida</taxon>
        <taxon>eudicotyledons</taxon>
        <taxon>Gunneridae</taxon>
        <taxon>Pentapetalae</taxon>
        <taxon>rosids</taxon>
        <taxon>fabids</taxon>
        <taxon>Cucurbitales</taxon>
        <taxon>Cucurbitaceae</taxon>
        <taxon>Benincaseae</taxon>
        <taxon>Cucumis</taxon>
    </lineage>
</organism>
<dbReference type="Pfam" id="PF25896">
    <property type="entry name" value="HTH_AT3G52170"/>
    <property type="match status" value="1"/>
</dbReference>
<dbReference type="STRING" id="3659.A0A0A0M0E7"/>
<evidence type="ECO:0000313" key="3">
    <source>
        <dbReference type="EMBL" id="KGN65696.1"/>
    </source>
</evidence>
<feature type="region of interest" description="Disordered" evidence="1">
    <location>
        <begin position="121"/>
        <end position="152"/>
    </location>
</feature>
<protein>
    <recommendedName>
        <fullName evidence="2">AT3G52170-like helix-turn-helix domain-containing protein</fullName>
    </recommendedName>
</protein>
<reference evidence="3 4" key="2">
    <citation type="journal article" date="2009" name="PLoS ONE">
        <title>An integrated genetic and cytogenetic map of the cucumber genome.</title>
        <authorList>
            <person name="Ren Y."/>
            <person name="Zhang Z."/>
            <person name="Liu J."/>
            <person name="Staub J.E."/>
            <person name="Han Y."/>
            <person name="Cheng Z."/>
            <person name="Li X."/>
            <person name="Lu J."/>
            <person name="Miao H."/>
            <person name="Kang H."/>
            <person name="Xie B."/>
            <person name="Gu X."/>
            <person name="Wang X."/>
            <person name="Du Y."/>
            <person name="Jin W."/>
            <person name="Huang S."/>
        </authorList>
    </citation>
    <scope>NUCLEOTIDE SEQUENCE [LARGE SCALE GENOMIC DNA]</scope>
    <source>
        <strain evidence="4">cv. 9930</strain>
    </source>
</reference>
<dbReference type="Proteomes" id="UP000029981">
    <property type="component" value="Chromosome 1"/>
</dbReference>
<feature type="compositionally biased region" description="Polar residues" evidence="1">
    <location>
        <begin position="132"/>
        <end position="146"/>
    </location>
</feature>
<dbReference type="PANTHER" id="PTHR34568">
    <property type="entry name" value="RRM DOMAIN-CONTAINING PROTEIN"/>
    <property type="match status" value="1"/>
</dbReference>
<dbReference type="InterPro" id="IPR058941">
    <property type="entry name" value="HTH_AT3G52170-like"/>
</dbReference>
<dbReference type="Gramene" id="KGN65696">
    <property type="protein sequence ID" value="KGN65696"/>
    <property type="gene ID" value="Csa_1G502350"/>
</dbReference>
<evidence type="ECO:0000259" key="2">
    <source>
        <dbReference type="Pfam" id="PF25896"/>
    </source>
</evidence>
<gene>
    <name evidence="3" type="ORF">Csa_1G502350</name>
</gene>
<dbReference type="eggNOG" id="ENOG502S4TR">
    <property type="taxonomic scope" value="Eukaryota"/>
</dbReference>
<dbReference type="OrthoDB" id="1930826at2759"/>
<sequence length="306" mass="34765">MVKMRIKLLPTRRLHSYSSADHLNSGLKSSFSRKELDNFVPYSNTWWRGRSYVPSVASDIPGPEKDRKRVSKEERRAMVESFVHKYKASNTGKFPSAANTCKEVGGSYYVVRKILQELQSESSMSSLKGRSKNSFQETEIKSNGSLTEERPNAGRIHLEAASELQKSSRAEKILSADDDVSHSVLPVRSNLLEDSEDVISSHKKPCDDDKKFDVSEHFSTESHALKNERDAVSDVHLESRSSSEELKHEEGSYGKEQQVQSSPKLHRENVENRTVDEAQHTATESKPWGERIKSIVDGIVNMWWKR</sequence>
<feature type="compositionally biased region" description="Basic and acidic residues" evidence="1">
    <location>
        <begin position="265"/>
        <end position="279"/>
    </location>
</feature>
<dbReference type="KEGG" id="csv:101209410"/>
<dbReference type="EMBL" id="CM002922">
    <property type="protein sequence ID" value="KGN65696.1"/>
    <property type="molecule type" value="Genomic_DNA"/>
</dbReference>